<dbReference type="PROSITE" id="PS50234">
    <property type="entry name" value="VWFA"/>
    <property type="match status" value="1"/>
</dbReference>
<protein>
    <recommendedName>
        <fullName evidence="6">Ubiquitin-conjugating enzyme E2</fullName>
    </recommendedName>
</protein>
<feature type="compositionally biased region" description="Acidic residues" evidence="1">
    <location>
        <begin position="103"/>
        <end position="117"/>
    </location>
</feature>
<dbReference type="SMART" id="SM00212">
    <property type="entry name" value="UBCc"/>
    <property type="match status" value="1"/>
</dbReference>
<dbReference type="SUPFAM" id="SSF53300">
    <property type="entry name" value="vWA-like"/>
    <property type="match status" value="1"/>
</dbReference>
<dbReference type="InterPro" id="IPR050113">
    <property type="entry name" value="Ub_conjugating_enzyme"/>
</dbReference>
<feature type="region of interest" description="Disordered" evidence="1">
    <location>
        <begin position="76"/>
        <end position="132"/>
    </location>
</feature>
<feature type="domain" description="UBC core" evidence="2">
    <location>
        <begin position="396"/>
        <end position="542"/>
    </location>
</feature>
<dbReference type="Proteomes" id="UP000695562">
    <property type="component" value="Unassembled WGS sequence"/>
</dbReference>
<dbReference type="InterPro" id="IPR002035">
    <property type="entry name" value="VWF_A"/>
</dbReference>
<sequence length="555" mass="62457">MAIYVYIPSIKKKIGVPLHSNRDLLLSEFIEQIKSRAGLPRDTKYIIQHNNADLFEKDKLATLRINDNDVLILNESNSSNSNNNNNSNNTQLNTSTTNSNTYSDDDTDEEKEEDDSDISNNNTNNTNNNNNNYQVNNNYVEIESVKSFVPTLCSQIDVIVIDCSGSMTEKAFPFGMSRIEYAQALFQTFIDKYIQYECPVAVGLVTFGDTFKMTFNITKNFDSFSSALGTISADMGGTRLYEAIQYAAQEIVAFKRNPDIELAPANELNCRIFCLTDGQDTSGIHPYTIYSYLAQNKIIIDSIPIGTGGEKLPNLSKATGGTSFFANNVQAGINLFEREALVTVSIRENFKPFPIFITNLQAFDYVQGHCVDSIQRAANPIYNSNFSSKVDLSKVPSHKLVLQEYNKFINSSPVGFTAFLNSSDNRYWKVIYKGAQDTPYENGHWVISLEFPSNFPNGAPKIRFLTQIYHFNISNDGTICLDILKNSWNPMISIEKVMIAINALLVDPNLNEPLDSLKASIYRDNITQYWSNVRQWTHTYARASFAELAASHHLN</sequence>
<feature type="compositionally biased region" description="Low complexity" evidence="1">
    <location>
        <begin position="120"/>
        <end position="132"/>
    </location>
</feature>
<evidence type="ECO:0000313" key="5">
    <source>
        <dbReference type="Proteomes" id="UP000695562"/>
    </source>
</evidence>
<accession>A0A8J4PV12</accession>
<dbReference type="Gene3D" id="3.10.110.10">
    <property type="entry name" value="Ubiquitin Conjugating Enzyme"/>
    <property type="match status" value="1"/>
</dbReference>
<dbReference type="OrthoDB" id="17829at2759"/>
<evidence type="ECO:0000259" key="2">
    <source>
        <dbReference type="PROSITE" id="PS50127"/>
    </source>
</evidence>
<dbReference type="SUPFAM" id="SSF54495">
    <property type="entry name" value="UBC-like"/>
    <property type="match status" value="1"/>
</dbReference>
<dbReference type="EMBL" id="AJWJ01000161">
    <property type="protein sequence ID" value="KAF2074167.1"/>
    <property type="molecule type" value="Genomic_DNA"/>
</dbReference>
<dbReference type="SMART" id="SM00327">
    <property type="entry name" value="VWA"/>
    <property type="match status" value="1"/>
</dbReference>
<evidence type="ECO:0000259" key="3">
    <source>
        <dbReference type="PROSITE" id="PS50234"/>
    </source>
</evidence>
<dbReference type="Pfam" id="PF13519">
    <property type="entry name" value="VWA_2"/>
    <property type="match status" value="1"/>
</dbReference>
<name>A0A8J4PV12_9MYCE</name>
<dbReference type="CDD" id="cd00195">
    <property type="entry name" value="UBCc_UEV"/>
    <property type="match status" value="1"/>
</dbReference>
<comment type="caution">
    <text evidence="4">The sequence shown here is derived from an EMBL/GenBank/DDBJ whole genome shotgun (WGS) entry which is preliminary data.</text>
</comment>
<evidence type="ECO:0000313" key="4">
    <source>
        <dbReference type="EMBL" id="KAF2074167.1"/>
    </source>
</evidence>
<dbReference type="Pfam" id="PF00179">
    <property type="entry name" value="UQ_con"/>
    <property type="match status" value="1"/>
</dbReference>
<dbReference type="Gene3D" id="3.40.50.410">
    <property type="entry name" value="von Willebrand factor, type A domain"/>
    <property type="match status" value="1"/>
</dbReference>
<dbReference type="InterPro" id="IPR016135">
    <property type="entry name" value="UBQ-conjugating_enzyme/RWD"/>
</dbReference>
<keyword evidence="5" id="KW-1185">Reference proteome</keyword>
<dbReference type="PROSITE" id="PS50127">
    <property type="entry name" value="UBC_2"/>
    <property type="match status" value="1"/>
</dbReference>
<gene>
    <name evidence="4" type="ORF">CYY_004512</name>
</gene>
<feature type="compositionally biased region" description="Low complexity" evidence="1">
    <location>
        <begin position="76"/>
        <end position="102"/>
    </location>
</feature>
<reference evidence="4" key="1">
    <citation type="submission" date="2020-01" db="EMBL/GenBank/DDBJ databases">
        <title>Development of genomics and gene disruption for Polysphondylium violaceum indicates a role for the polyketide synthase stlB in stalk morphogenesis.</title>
        <authorList>
            <person name="Narita B."/>
            <person name="Kawabe Y."/>
            <person name="Kin K."/>
            <person name="Saito T."/>
            <person name="Gibbs R."/>
            <person name="Kuspa A."/>
            <person name="Muzny D."/>
            <person name="Queller D."/>
            <person name="Richards S."/>
            <person name="Strassman J."/>
            <person name="Sucgang R."/>
            <person name="Worley K."/>
            <person name="Schaap P."/>
        </authorList>
    </citation>
    <scope>NUCLEOTIDE SEQUENCE</scope>
    <source>
        <strain evidence="4">QSvi11</strain>
    </source>
</reference>
<dbReference type="InterPro" id="IPR036465">
    <property type="entry name" value="vWFA_dom_sf"/>
</dbReference>
<proteinExistence type="predicted"/>
<feature type="domain" description="VWFA" evidence="3">
    <location>
        <begin position="158"/>
        <end position="340"/>
    </location>
</feature>
<dbReference type="CDD" id="cd00198">
    <property type="entry name" value="vWFA"/>
    <property type="match status" value="1"/>
</dbReference>
<dbReference type="InterPro" id="IPR000608">
    <property type="entry name" value="UBC"/>
</dbReference>
<dbReference type="AlphaFoldDB" id="A0A8J4PV12"/>
<evidence type="ECO:0000256" key="1">
    <source>
        <dbReference type="SAM" id="MobiDB-lite"/>
    </source>
</evidence>
<dbReference type="PANTHER" id="PTHR24067">
    <property type="entry name" value="UBIQUITIN-CONJUGATING ENZYME E2"/>
    <property type="match status" value="1"/>
</dbReference>
<evidence type="ECO:0008006" key="6">
    <source>
        <dbReference type="Google" id="ProtNLM"/>
    </source>
</evidence>
<organism evidence="4 5">
    <name type="scientific">Polysphondylium violaceum</name>
    <dbReference type="NCBI Taxonomy" id="133409"/>
    <lineage>
        <taxon>Eukaryota</taxon>
        <taxon>Amoebozoa</taxon>
        <taxon>Evosea</taxon>
        <taxon>Eumycetozoa</taxon>
        <taxon>Dictyostelia</taxon>
        <taxon>Dictyosteliales</taxon>
        <taxon>Dictyosteliaceae</taxon>
        <taxon>Polysphondylium</taxon>
    </lineage>
</organism>